<evidence type="ECO:0000313" key="2">
    <source>
        <dbReference type="EMBL" id="KAI1878730.1"/>
    </source>
</evidence>
<proteinExistence type="predicted"/>
<feature type="region of interest" description="Disordered" evidence="1">
    <location>
        <begin position="426"/>
        <end position="449"/>
    </location>
</feature>
<dbReference type="Pfam" id="PF13911">
    <property type="entry name" value="AhpC-TSA_2"/>
    <property type="match status" value="1"/>
</dbReference>
<sequence length="449" mass="47290">MTDSPAAAPATAHVPKTDSTTTSDVLPPTETTTTTTNASVAGAEAPKLDTTAETAAPEAKPPTSQTEVTPTAPVAAPAPVESANSANGDGAASSATSTTVGGGGLSKDEATTLEDFQGDVQTNNNLPSEETLRKLEKYTVLDESGKSHTFKSLYTGPNVARRVLIIFVRHFFCGNCQEYLRTLSAAITPEALLSLPVPTSIAVIGCGNHKLIKSYLEETGCPFPVYADNTQHLYRELGMLRTLAAGARPAYMARKSMAQTVVSGITQALRQVKSGLVLQMGDQKQVGGEFLFEPASLSLDTPIATPQDERAAPAPLDLDDRANGHDSEKSEDKKITWCHRMRNTRDHVEIPELKDVLGLTGGDDDDGAAEGDARKAAPGTGAGRPSAEAGRHHKDQERWAKALRQRKGTGLSMASQMSRMSLDAKAASVAAGGKEEGGVVKEGVQTEKK</sequence>
<feature type="compositionally biased region" description="Basic and acidic residues" evidence="1">
    <location>
        <begin position="318"/>
        <end position="332"/>
    </location>
</feature>
<dbReference type="PANTHER" id="PTHR28630">
    <property type="match status" value="1"/>
</dbReference>
<name>A0A9P9WT95_9PEZI</name>
<feature type="compositionally biased region" description="Basic and acidic residues" evidence="1">
    <location>
        <begin position="433"/>
        <end position="449"/>
    </location>
</feature>
<dbReference type="PANTHER" id="PTHR28630:SF3">
    <property type="entry name" value="PEROXIREDOXIN-LIKE 2C"/>
    <property type="match status" value="1"/>
</dbReference>
<keyword evidence="3" id="KW-1185">Reference proteome</keyword>
<dbReference type="InterPro" id="IPR032801">
    <property type="entry name" value="PXL2A/B/C"/>
</dbReference>
<reference evidence="2" key="1">
    <citation type="submission" date="2021-03" db="EMBL/GenBank/DDBJ databases">
        <title>Revisited historic fungal species revealed as producer of novel bioactive compounds through whole genome sequencing and comparative genomics.</title>
        <authorList>
            <person name="Vignolle G.A."/>
            <person name="Hochenegger N."/>
            <person name="Mach R.L."/>
            <person name="Mach-Aigner A.R."/>
            <person name="Javad Rahimi M."/>
            <person name="Salim K.A."/>
            <person name="Chan C.M."/>
            <person name="Lim L.B.L."/>
            <person name="Cai F."/>
            <person name="Druzhinina I.S."/>
            <person name="U'Ren J.M."/>
            <person name="Derntl C."/>
        </authorList>
    </citation>
    <scope>NUCLEOTIDE SEQUENCE</scope>
    <source>
        <strain evidence="2">TUCIM 5799</strain>
    </source>
</reference>
<evidence type="ECO:0008006" key="4">
    <source>
        <dbReference type="Google" id="ProtNLM"/>
    </source>
</evidence>
<accession>A0A9P9WT95</accession>
<feature type="compositionally biased region" description="Low complexity" evidence="1">
    <location>
        <begin position="51"/>
        <end position="99"/>
    </location>
</feature>
<dbReference type="Proteomes" id="UP000829685">
    <property type="component" value="Unassembled WGS sequence"/>
</dbReference>
<dbReference type="SUPFAM" id="SSF52833">
    <property type="entry name" value="Thioredoxin-like"/>
    <property type="match status" value="1"/>
</dbReference>
<dbReference type="FunFam" id="3.40.30.10:FF:000404">
    <property type="entry name" value="WGS project CABT00000000 data, contig 2.14"/>
    <property type="match status" value="1"/>
</dbReference>
<feature type="region of interest" description="Disordered" evidence="1">
    <location>
        <begin position="356"/>
        <end position="397"/>
    </location>
</feature>
<feature type="region of interest" description="Disordered" evidence="1">
    <location>
        <begin position="301"/>
        <end position="332"/>
    </location>
</feature>
<organism evidence="2 3">
    <name type="scientific">Neoarthrinium moseri</name>
    <dbReference type="NCBI Taxonomy" id="1658444"/>
    <lineage>
        <taxon>Eukaryota</taxon>
        <taxon>Fungi</taxon>
        <taxon>Dikarya</taxon>
        <taxon>Ascomycota</taxon>
        <taxon>Pezizomycotina</taxon>
        <taxon>Sordariomycetes</taxon>
        <taxon>Xylariomycetidae</taxon>
        <taxon>Amphisphaeriales</taxon>
        <taxon>Apiosporaceae</taxon>
        <taxon>Neoarthrinium</taxon>
    </lineage>
</organism>
<gene>
    <name evidence="2" type="ORF">JX265_002907</name>
</gene>
<feature type="compositionally biased region" description="Low complexity" evidence="1">
    <location>
        <begin position="20"/>
        <end position="36"/>
    </location>
</feature>
<dbReference type="EMBL" id="JAFIMR010000005">
    <property type="protein sequence ID" value="KAI1878730.1"/>
    <property type="molecule type" value="Genomic_DNA"/>
</dbReference>
<dbReference type="AlphaFoldDB" id="A0A9P9WT95"/>
<feature type="region of interest" description="Disordered" evidence="1">
    <location>
        <begin position="1"/>
        <end position="109"/>
    </location>
</feature>
<evidence type="ECO:0000256" key="1">
    <source>
        <dbReference type="SAM" id="MobiDB-lite"/>
    </source>
</evidence>
<protein>
    <recommendedName>
        <fullName evidence="4">FmHP</fullName>
    </recommendedName>
</protein>
<comment type="caution">
    <text evidence="2">The sequence shown here is derived from an EMBL/GenBank/DDBJ whole genome shotgun (WGS) entry which is preliminary data.</text>
</comment>
<dbReference type="Gene3D" id="3.40.30.10">
    <property type="entry name" value="Glutaredoxin"/>
    <property type="match status" value="1"/>
</dbReference>
<dbReference type="CDD" id="cd02970">
    <property type="entry name" value="PRX_like2"/>
    <property type="match status" value="1"/>
</dbReference>
<dbReference type="InterPro" id="IPR036249">
    <property type="entry name" value="Thioredoxin-like_sf"/>
</dbReference>
<evidence type="ECO:0000313" key="3">
    <source>
        <dbReference type="Proteomes" id="UP000829685"/>
    </source>
</evidence>